<dbReference type="EC" id="1.5.-.-" evidence="10"/>
<dbReference type="Pfam" id="PF05430">
    <property type="entry name" value="Methyltransf_30"/>
    <property type="match status" value="1"/>
</dbReference>
<dbReference type="EC" id="2.1.1.61" evidence="10"/>
<proteinExistence type="inferred from homology"/>
<evidence type="ECO:0000256" key="10">
    <source>
        <dbReference type="HAMAP-Rule" id="MF_01102"/>
    </source>
</evidence>
<feature type="region of interest" description="FAD-dependent cmnm(5)s(2)U34 oxidoreductase" evidence="10">
    <location>
        <begin position="257"/>
        <end position="657"/>
    </location>
</feature>
<accession>A0ABT2PP29</accession>
<dbReference type="InterPro" id="IPR008471">
    <property type="entry name" value="MnmC-like_methylTransf"/>
</dbReference>
<evidence type="ECO:0000256" key="2">
    <source>
        <dbReference type="ARBA" id="ARBA00022603"/>
    </source>
</evidence>
<dbReference type="InterPro" id="IPR036188">
    <property type="entry name" value="FAD/NAD-bd_sf"/>
</dbReference>
<gene>
    <name evidence="10 14" type="primary">mnmC</name>
    <name evidence="14" type="ORF">N0K08_16350</name>
</gene>
<comment type="similarity">
    <text evidence="10">In the N-terminal section; belongs to the methyltransferase superfamily. tRNA (mnm(5)s(2)U34)-methyltransferase family.</text>
</comment>
<reference evidence="14 15" key="1">
    <citation type="submission" date="2022-09" db="EMBL/GenBank/DDBJ databases">
        <title>Draft genome of isolate Be4.</title>
        <authorList>
            <person name="Sanchez-Castro I."/>
            <person name="Martinez-Rodriguez P."/>
            <person name="Descostes M."/>
            <person name="Merroun M."/>
        </authorList>
    </citation>
    <scope>NUCLEOTIDE SEQUENCE [LARGE SCALE GENOMIC DNA]</scope>
    <source>
        <strain evidence="14 15">Be4</strain>
    </source>
</reference>
<comment type="function">
    <text evidence="10">Catalyzes the last two steps in the biosynthesis of 5-methylaminomethyl-2-thiouridine (mnm(5)s(2)U) at the wobble position (U34) in tRNA. Catalyzes the FAD-dependent demodification of cmnm(5)s(2)U34 to nm(5)s(2)U34, followed by the transfer of a methyl group from S-adenosyl-L-methionine to nm(5)s(2)U34, to form mnm(5)s(2)U34.</text>
</comment>
<dbReference type="GO" id="GO:0004808">
    <property type="term" value="F:tRNA (5-methylaminomethyl-2-thiouridylate)(34)-methyltransferase activity"/>
    <property type="evidence" value="ECO:0007669"/>
    <property type="project" value="UniProtKB-EC"/>
</dbReference>
<keyword evidence="8 10" id="KW-0560">Oxidoreductase</keyword>
<keyword evidence="4 10" id="KW-0808">Transferase</keyword>
<dbReference type="PANTHER" id="PTHR13847">
    <property type="entry name" value="SARCOSINE DEHYDROGENASE-RELATED"/>
    <property type="match status" value="1"/>
</dbReference>
<keyword evidence="15" id="KW-1185">Reference proteome</keyword>
<keyword evidence="2 10" id="KW-0489">Methyltransferase</keyword>
<dbReference type="NCBIfam" id="NF033855">
    <property type="entry name" value="tRNA_MNMC2"/>
    <property type="match status" value="1"/>
</dbReference>
<feature type="compositionally biased region" description="Basic and acidic residues" evidence="11">
    <location>
        <begin position="357"/>
        <end position="378"/>
    </location>
</feature>
<dbReference type="HAMAP" id="MF_01102">
    <property type="entry name" value="MnmC"/>
    <property type="match status" value="1"/>
</dbReference>
<keyword evidence="3 10" id="KW-0285">Flavoprotein</keyword>
<keyword evidence="1 10" id="KW-0963">Cytoplasm</keyword>
<keyword evidence="5 10" id="KW-0949">S-adenosyl-L-methionine</keyword>
<evidence type="ECO:0000256" key="4">
    <source>
        <dbReference type="ARBA" id="ARBA00022679"/>
    </source>
</evidence>
<dbReference type="Pfam" id="PF01266">
    <property type="entry name" value="DAO"/>
    <property type="match status" value="1"/>
</dbReference>
<dbReference type="InterPro" id="IPR023032">
    <property type="entry name" value="tRNA_MAMT_biosynth_bifunc_MnmC"/>
</dbReference>
<protein>
    <recommendedName>
        <fullName evidence="10">tRNA 5-methylaminomethyl-2-thiouridine biosynthesis bifunctional protein MnmC</fullName>
        <shortName evidence="10">tRNA mnm(5)s(2)U biosynthesis bifunctional protein</shortName>
    </recommendedName>
    <domain>
        <recommendedName>
            <fullName evidence="10">tRNA (mnm(5)s(2)U34)-methyltransferase</fullName>
            <ecNumber evidence="10">2.1.1.61</ecNumber>
        </recommendedName>
    </domain>
    <domain>
        <recommendedName>
            <fullName evidence="10">FAD-dependent cmnm(5)s(2)U34 oxidoreductase</fullName>
            <ecNumber evidence="10">1.5.-.-</ecNumber>
        </recommendedName>
    </domain>
</protein>
<dbReference type="InterPro" id="IPR006076">
    <property type="entry name" value="FAD-dep_OxRdtase"/>
</dbReference>
<dbReference type="EMBL" id="JAODYH010000007">
    <property type="protein sequence ID" value="MCT9812219.1"/>
    <property type="molecule type" value="Genomic_DNA"/>
</dbReference>
<evidence type="ECO:0000256" key="1">
    <source>
        <dbReference type="ARBA" id="ARBA00022490"/>
    </source>
</evidence>
<feature type="domain" description="FAD dependent oxidoreductase" evidence="12">
    <location>
        <begin position="254"/>
        <end position="629"/>
    </location>
</feature>
<comment type="caution">
    <text evidence="14">The sequence shown here is derived from an EMBL/GenBank/DDBJ whole genome shotgun (WGS) entry which is preliminary data.</text>
</comment>
<evidence type="ECO:0000256" key="8">
    <source>
        <dbReference type="ARBA" id="ARBA00023002"/>
    </source>
</evidence>
<dbReference type="Gene3D" id="3.40.50.150">
    <property type="entry name" value="Vaccinia Virus protein VP39"/>
    <property type="match status" value="1"/>
</dbReference>
<evidence type="ECO:0000259" key="12">
    <source>
        <dbReference type="Pfam" id="PF01266"/>
    </source>
</evidence>
<comment type="cofactor">
    <cofactor evidence="10">
        <name>FAD</name>
        <dbReference type="ChEBI" id="CHEBI:57692"/>
    </cofactor>
</comment>
<dbReference type="SUPFAM" id="SSF51971">
    <property type="entry name" value="Nucleotide-binding domain"/>
    <property type="match status" value="1"/>
</dbReference>
<evidence type="ECO:0000256" key="7">
    <source>
        <dbReference type="ARBA" id="ARBA00022827"/>
    </source>
</evidence>
<dbReference type="Gene3D" id="3.50.50.60">
    <property type="entry name" value="FAD/NAD(P)-binding domain"/>
    <property type="match status" value="1"/>
</dbReference>
<dbReference type="RefSeq" id="WP_261501453.1">
    <property type="nucleotide sequence ID" value="NZ_JAODYH010000007.1"/>
</dbReference>
<evidence type="ECO:0000259" key="13">
    <source>
        <dbReference type="Pfam" id="PF05430"/>
    </source>
</evidence>
<comment type="subcellular location">
    <subcellularLocation>
        <location evidence="10">Cytoplasm</location>
    </subcellularLocation>
</comment>
<feature type="region of interest" description="tRNA (mnm(5)s(2)U34)-methyltransferase" evidence="10">
    <location>
        <begin position="1"/>
        <end position="228"/>
    </location>
</feature>
<evidence type="ECO:0000313" key="15">
    <source>
        <dbReference type="Proteomes" id="UP001525968"/>
    </source>
</evidence>
<dbReference type="PANTHER" id="PTHR13847:SF283">
    <property type="entry name" value="TRNA 5-METHYLAMINOMETHYL-2-THIOURIDINE BIOSYNTHESIS BIFUNCTIONAL PROTEIN MNMC"/>
    <property type="match status" value="1"/>
</dbReference>
<dbReference type="SUPFAM" id="SSF53335">
    <property type="entry name" value="S-adenosyl-L-methionine-dependent methyltransferases"/>
    <property type="match status" value="1"/>
</dbReference>
<evidence type="ECO:0000256" key="5">
    <source>
        <dbReference type="ARBA" id="ARBA00022691"/>
    </source>
</evidence>
<evidence type="ECO:0000313" key="14">
    <source>
        <dbReference type="EMBL" id="MCT9812219.1"/>
    </source>
</evidence>
<dbReference type="InterPro" id="IPR047785">
    <property type="entry name" value="tRNA_MNMC2"/>
</dbReference>
<sequence length="657" mass="71130">MSETIDWLPDGTPYSPRFSDRYHSENGGLDQARQVFLAGCGLPAAWAHQPQWRILETGFGFGLNFLVTWAAWKADPARPERLHFVSVEAYPVSSDDMRRAAPRDPALRPLAEHLADQFWGLLPGVHRLSFEGGRVLLTLYIGDARAQLRQQLPTVDSVYLDGFSPKCNPELWDAYTLQAVARCCRRGTRLASWTIARAVRDALSQHGFEVQKMPGVPPKRDNLQACFAPRWEPRRASDAWARPMALPPIDQRHCIVIGGGLAGASVAYQLAQRGWQVRVLDQAEAPAAGASGLPAGLLAPHVSPDDSLLSRLSRSGVRTGLQHAQALLVPGRDWQHCGVLEHRVESSDGQIGLPRDWQLEGKPATEDARPHPGRDWSRPADAAQRALAGLHADQPACWHAQAGWIRPAQLVRALLAQPGIHWQGRSTVAQLRQCASDAAPAWQALDAQGQVLAQAPLVVVATGYGSDQLLPASWPLQRMRGQVSWGTETDDLAQALPPFPVNGKGSLVPHIPLDNSRSGGTSSTGWFMGSTFERDIDQLPPSPADQTAAHAANWQRLQALLPDHAKALAPAFTGPQTPQLWAGVRLASLDRLPVVGPVDPVGQPGLWVSTAMGARGITLALLCGELLAAQLHDEPLPLDAKLAKALSTQRLPSPSPA</sequence>
<dbReference type="InterPro" id="IPR029063">
    <property type="entry name" value="SAM-dependent_MTases_sf"/>
</dbReference>
<organism evidence="14 15">
    <name type="scientific">Acidovorax bellezanensis</name>
    <dbReference type="NCBI Taxonomy" id="2976702"/>
    <lineage>
        <taxon>Bacteria</taxon>
        <taxon>Pseudomonadati</taxon>
        <taxon>Pseudomonadota</taxon>
        <taxon>Betaproteobacteria</taxon>
        <taxon>Burkholderiales</taxon>
        <taxon>Comamonadaceae</taxon>
        <taxon>Acidovorax</taxon>
    </lineage>
</organism>
<comment type="catalytic activity">
    <reaction evidence="10">
        <text>5-aminomethyl-2-thiouridine(34) in tRNA + S-adenosyl-L-methionine = 5-methylaminomethyl-2-thiouridine(34) in tRNA + S-adenosyl-L-homocysteine + H(+)</text>
        <dbReference type="Rhea" id="RHEA:19569"/>
        <dbReference type="Rhea" id="RHEA-COMP:10195"/>
        <dbReference type="Rhea" id="RHEA-COMP:10197"/>
        <dbReference type="ChEBI" id="CHEBI:15378"/>
        <dbReference type="ChEBI" id="CHEBI:57856"/>
        <dbReference type="ChEBI" id="CHEBI:59789"/>
        <dbReference type="ChEBI" id="CHEBI:74454"/>
        <dbReference type="ChEBI" id="CHEBI:74455"/>
        <dbReference type="EC" id="2.1.1.61"/>
    </reaction>
</comment>
<comment type="similarity">
    <text evidence="10">In the C-terminal section; belongs to the DAO family.</text>
</comment>
<dbReference type="NCBIfam" id="TIGR03197">
    <property type="entry name" value="MnmC_Cterm"/>
    <property type="match status" value="1"/>
</dbReference>
<dbReference type="InterPro" id="IPR017610">
    <property type="entry name" value="tRNA_S-uridine_synth_MnmC_C"/>
</dbReference>
<keyword evidence="6 10" id="KW-0819">tRNA processing</keyword>
<evidence type="ECO:0000256" key="6">
    <source>
        <dbReference type="ARBA" id="ARBA00022694"/>
    </source>
</evidence>
<dbReference type="GO" id="GO:0032259">
    <property type="term" value="P:methylation"/>
    <property type="evidence" value="ECO:0007669"/>
    <property type="project" value="UniProtKB-KW"/>
</dbReference>
<evidence type="ECO:0000256" key="9">
    <source>
        <dbReference type="ARBA" id="ARBA00023268"/>
    </source>
</evidence>
<dbReference type="Gene3D" id="3.30.9.10">
    <property type="entry name" value="D-Amino Acid Oxidase, subunit A, domain 2"/>
    <property type="match status" value="1"/>
</dbReference>
<dbReference type="Proteomes" id="UP001525968">
    <property type="component" value="Unassembled WGS sequence"/>
</dbReference>
<feature type="region of interest" description="Disordered" evidence="11">
    <location>
        <begin position="351"/>
        <end position="381"/>
    </location>
</feature>
<feature type="domain" description="MnmC-like methyltransferase" evidence="13">
    <location>
        <begin position="107"/>
        <end position="225"/>
    </location>
</feature>
<evidence type="ECO:0000256" key="11">
    <source>
        <dbReference type="SAM" id="MobiDB-lite"/>
    </source>
</evidence>
<evidence type="ECO:0000256" key="3">
    <source>
        <dbReference type="ARBA" id="ARBA00022630"/>
    </source>
</evidence>
<name>A0ABT2PP29_9BURK</name>
<keyword evidence="7 10" id="KW-0274">FAD</keyword>
<keyword evidence="9 10" id="KW-0511">Multifunctional enzyme</keyword>